<dbReference type="InterPro" id="IPR036388">
    <property type="entry name" value="WH-like_DNA-bd_sf"/>
</dbReference>
<dbReference type="Gene3D" id="1.10.10.10">
    <property type="entry name" value="Winged helix-like DNA-binding domain superfamily/Winged helix DNA-binding domain"/>
    <property type="match status" value="1"/>
</dbReference>
<proteinExistence type="predicted"/>
<evidence type="ECO:0000313" key="4">
    <source>
        <dbReference type="Proteomes" id="UP000830115"/>
    </source>
</evidence>
<dbReference type="RefSeq" id="WP_248862793.1">
    <property type="nucleotide sequence ID" value="NZ_CP086322.1"/>
</dbReference>
<evidence type="ECO:0000256" key="1">
    <source>
        <dbReference type="SAM" id="MobiDB-lite"/>
    </source>
</evidence>
<feature type="domain" description="Transcription regulator PadR N-terminal" evidence="2">
    <location>
        <begin position="14"/>
        <end position="86"/>
    </location>
</feature>
<reference evidence="3" key="1">
    <citation type="submission" date="2021-10" db="EMBL/GenBank/DDBJ databases">
        <title>Streptomyces nigrumlapis sp.nov.,an antimicrobial producing actinobacterium isolated from Black Gobi rocks.</title>
        <authorList>
            <person name="Wen Y."/>
            <person name="Zhang W."/>
            <person name="Liu X.G."/>
        </authorList>
    </citation>
    <scope>NUCLEOTIDE SEQUENCE</scope>
    <source>
        <strain evidence="3">ST13-2-2</strain>
    </source>
</reference>
<dbReference type="PANTHER" id="PTHR33169">
    <property type="entry name" value="PADR-FAMILY TRANSCRIPTIONAL REGULATOR"/>
    <property type="match status" value="1"/>
</dbReference>
<dbReference type="PANTHER" id="PTHR33169:SF13">
    <property type="entry name" value="PADR-FAMILY TRANSCRIPTIONAL REGULATOR"/>
    <property type="match status" value="1"/>
</dbReference>
<dbReference type="Proteomes" id="UP000830115">
    <property type="component" value="Chromosome"/>
</dbReference>
<evidence type="ECO:0000313" key="3">
    <source>
        <dbReference type="EMBL" id="UQA91978.1"/>
    </source>
</evidence>
<dbReference type="EMBL" id="CP086322">
    <property type="protein sequence ID" value="UQA91978.1"/>
    <property type="molecule type" value="Genomic_DNA"/>
</dbReference>
<dbReference type="InterPro" id="IPR005149">
    <property type="entry name" value="Tscrpt_reg_PadR_N"/>
</dbReference>
<gene>
    <name evidence="3" type="ORF">K9S39_09060</name>
</gene>
<dbReference type="InterPro" id="IPR036390">
    <property type="entry name" value="WH_DNA-bd_sf"/>
</dbReference>
<dbReference type="SUPFAM" id="SSF46785">
    <property type="entry name" value="Winged helix' DNA-binding domain"/>
    <property type="match status" value="1"/>
</dbReference>
<keyword evidence="4" id="KW-1185">Reference proteome</keyword>
<dbReference type="Pfam" id="PF03551">
    <property type="entry name" value="PadR"/>
    <property type="match status" value="1"/>
</dbReference>
<evidence type="ECO:0000259" key="2">
    <source>
        <dbReference type="Pfam" id="PF03551"/>
    </source>
</evidence>
<dbReference type="InterPro" id="IPR052509">
    <property type="entry name" value="Metal_resp_DNA-bind_regulator"/>
</dbReference>
<sequence>MASKPLTEAVFFVLLALLDEPRHGYGIKQEAAALSDQRVDLRVGTLYGVLDRLTAEGLVEHDRNEVHQGRLRRYYRLTGDGTRALEAEKARMAANVRVAEQRLTGSGSDVDAPAAPKSRGRARPAGAGGIA</sequence>
<feature type="region of interest" description="Disordered" evidence="1">
    <location>
        <begin position="100"/>
        <end position="131"/>
    </location>
</feature>
<name>A0ABY4M462_9ACTN</name>
<protein>
    <submittedName>
        <fullName evidence="3">PadR family transcriptional regulator</fullName>
    </submittedName>
</protein>
<organism evidence="3 4">
    <name type="scientific">Streptomyces halobius</name>
    <dbReference type="NCBI Taxonomy" id="2879846"/>
    <lineage>
        <taxon>Bacteria</taxon>
        <taxon>Bacillati</taxon>
        <taxon>Actinomycetota</taxon>
        <taxon>Actinomycetes</taxon>
        <taxon>Kitasatosporales</taxon>
        <taxon>Streptomycetaceae</taxon>
        <taxon>Streptomyces</taxon>
    </lineage>
</organism>
<accession>A0ABY4M462</accession>